<sequence length="58" mass="6433">NATKNTIGGDLLVDLLQSSGVGEHIPPFKIMINPDDRPILRKDWHLWEKAVKAARSGL</sequence>
<name>A0ABR2Z6R7_9AGAR</name>
<protein>
    <submittedName>
        <fullName evidence="1">Uncharacterized protein</fullName>
    </submittedName>
</protein>
<accession>A0ABR2Z6R7</accession>
<feature type="non-terminal residue" evidence="1">
    <location>
        <position position="1"/>
    </location>
</feature>
<keyword evidence="2" id="KW-1185">Reference proteome</keyword>
<feature type="non-terminal residue" evidence="1">
    <location>
        <position position="58"/>
    </location>
</feature>
<evidence type="ECO:0000313" key="2">
    <source>
        <dbReference type="Proteomes" id="UP001437256"/>
    </source>
</evidence>
<evidence type="ECO:0000313" key="1">
    <source>
        <dbReference type="EMBL" id="KAL0056478.1"/>
    </source>
</evidence>
<reference evidence="1 2" key="1">
    <citation type="submission" date="2024-05" db="EMBL/GenBank/DDBJ databases">
        <title>A draft genome resource for the thread blight pathogen Marasmius tenuissimus strain MS-2.</title>
        <authorList>
            <person name="Yulfo-Soto G.E."/>
            <person name="Baruah I.K."/>
            <person name="Amoako-Attah I."/>
            <person name="Bukari Y."/>
            <person name="Meinhardt L.W."/>
            <person name="Bailey B.A."/>
            <person name="Cohen S.P."/>
        </authorList>
    </citation>
    <scope>NUCLEOTIDE SEQUENCE [LARGE SCALE GENOMIC DNA]</scope>
    <source>
        <strain evidence="1 2">MS-2</strain>
    </source>
</reference>
<comment type="caution">
    <text evidence="1">The sequence shown here is derived from an EMBL/GenBank/DDBJ whole genome shotgun (WGS) entry which is preliminary data.</text>
</comment>
<gene>
    <name evidence="1" type="ORF">AAF712_016918</name>
</gene>
<dbReference type="Proteomes" id="UP001437256">
    <property type="component" value="Unassembled WGS sequence"/>
</dbReference>
<organism evidence="1 2">
    <name type="scientific">Marasmius tenuissimus</name>
    <dbReference type="NCBI Taxonomy" id="585030"/>
    <lineage>
        <taxon>Eukaryota</taxon>
        <taxon>Fungi</taxon>
        <taxon>Dikarya</taxon>
        <taxon>Basidiomycota</taxon>
        <taxon>Agaricomycotina</taxon>
        <taxon>Agaricomycetes</taxon>
        <taxon>Agaricomycetidae</taxon>
        <taxon>Agaricales</taxon>
        <taxon>Marasmiineae</taxon>
        <taxon>Marasmiaceae</taxon>
        <taxon>Marasmius</taxon>
    </lineage>
</organism>
<proteinExistence type="predicted"/>
<dbReference type="EMBL" id="JBBXMP010001987">
    <property type="protein sequence ID" value="KAL0056478.1"/>
    <property type="molecule type" value="Genomic_DNA"/>
</dbReference>